<feature type="transmembrane region" description="Helical" evidence="1">
    <location>
        <begin position="12"/>
        <end position="31"/>
    </location>
</feature>
<gene>
    <name evidence="2" type="ORF">ACFSBI_01620</name>
</gene>
<feature type="transmembrane region" description="Helical" evidence="1">
    <location>
        <begin position="102"/>
        <end position="121"/>
    </location>
</feature>
<dbReference type="Proteomes" id="UP001597347">
    <property type="component" value="Unassembled WGS sequence"/>
</dbReference>
<keyword evidence="3" id="KW-1185">Reference proteome</keyword>
<keyword evidence="1" id="KW-1133">Transmembrane helix</keyword>
<evidence type="ECO:0000313" key="2">
    <source>
        <dbReference type="EMBL" id="MFD1720235.1"/>
    </source>
</evidence>
<proteinExistence type="predicted"/>
<feature type="transmembrane region" description="Helical" evidence="1">
    <location>
        <begin position="72"/>
        <end position="90"/>
    </location>
</feature>
<dbReference type="RefSeq" id="WP_377931441.1">
    <property type="nucleotide sequence ID" value="NZ_JBHUEA010000002.1"/>
</dbReference>
<accession>A0ABW4LC02</accession>
<evidence type="ECO:0008006" key="4">
    <source>
        <dbReference type="Google" id="ProtNLM"/>
    </source>
</evidence>
<comment type="caution">
    <text evidence="2">The sequence shown here is derived from an EMBL/GenBank/DDBJ whole genome shotgun (WGS) entry which is preliminary data.</text>
</comment>
<keyword evidence="1" id="KW-0472">Membrane</keyword>
<name>A0ABW4LC02_9MICO</name>
<protein>
    <recommendedName>
        <fullName evidence="4">Histidinol dehydrogenase</fullName>
    </recommendedName>
</protein>
<evidence type="ECO:0000256" key="1">
    <source>
        <dbReference type="SAM" id="Phobius"/>
    </source>
</evidence>
<organism evidence="2 3">
    <name type="scientific">Amnibacterium endophyticum</name>
    <dbReference type="NCBI Taxonomy" id="2109337"/>
    <lineage>
        <taxon>Bacteria</taxon>
        <taxon>Bacillati</taxon>
        <taxon>Actinomycetota</taxon>
        <taxon>Actinomycetes</taxon>
        <taxon>Micrococcales</taxon>
        <taxon>Microbacteriaceae</taxon>
        <taxon>Amnibacterium</taxon>
    </lineage>
</organism>
<feature type="transmembrane region" description="Helical" evidence="1">
    <location>
        <begin position="43"/>
        <end position="65"/>
    </location>
</feature>
<keyword evidence="1" id="KW-0812">Transmembrane</keyword>
<reference evidence="3" key="1">
    <citation type="journal article" date="2019" name="Int. J. Syst. Evol. Microbiol.">
        <title>The Global Catalogue of Microorganisms (GCM) 10K type strain sequencing project: providing services to taxonomists for standard genome sequencing and annotation.</title>
        <authorList>
            <consortium name="The Broad Institute Genomics Platform"/>
            <consortium name="The Broad Institute Genome Sequencing Center for Infectious Disease"/>
            <person name="Wu L."/>
            <person name="Ma J."/>
        </authorList>
    </citation>
    <scope>NUCLEOTIDE SEQUENCE [LARGE SCALE GENOMIC DNA]</scope>
    <source>
        <strain evidence="3">CGMCC 1.12471</strain>
    </source>
</reference>
<dbReference type="EMBL" id="JBHUEA010000002">
    <property type="protein sequence ID" value="MFD1720235.1"/>
    <property type="molecule type" value="Genomic_DNA"/>
</dbReference>
<evidence type="ECO:0000313" key="3">
    <source>
        <dbReference type="Proteomes" id="UP001597347"/>
    </source>
</evidence>
<sequence length="145" mass="14661">MREEGTGVRDSLIGVPACFVAGVLVGTLGTFKHQVGVSAATGTGPPIGLVLSIAMLVLLLAALRLSFPSRRYALAAALGAIAVCAVLLLGGPGGSRVVLLNYAGLIWAVAPAVVSAVVVGWPRRAGRAQRTDGILVDGHEEGRLG</sequence>